<dbReference type="Pfam" id="PF18025">
    <property type="entry name" value="FucT_N"/>
    <property type="match status" value="1"/>
</dbReference>
<proteinExistence type="inferred from homology"/>
<dbReference type="EMBL" id="LR797518">
    <property type="protein sequence ID" value="CAB4222688.1"/>
    <property type="molecule type" value="Genomic_DNA"/>
</dbReference>
<evidence type="ECO:0000313" key="10">
    <source>
        <dbReference type="EMBL" id="CAB4210773.1"/>
    </source>
</evidence>
<feature type="domain" description="Fucosyltransferase C-terminal" evidence="4">
    <location>
        <begin position="128"/>
        <end position="260"/>
    </location>
</feature>
<dbReference type="InterPro" id="IPR041058">
    <property type="entry name" value="FucT_N"/>
</dbReference>
<evidence type="ECO:0000256" key="2">
    <source>
        <dbReference type="ARBA" id="ARBA00022676"/>
    </source>
</evidence>
<dbReference type="InterPro" id="IPR001503">
    <property type="entry name" value="Glyco_trans_10"/>
</dbReference>
<dbReference type="PANTHER" id="PTHR11929">
    <property type="entry name" value="ALPHA- 1,3 -FUCOSYLTRANSFERASE"/>
    <property type="match status" value="1"/>
</dbReference>
<dbReference type="InterPro" id="IPR055270">
    <property type="entry name" value="Glyco_tran_10_C"/>
</dbReference>
<keyword evidence="3 7" id="KW-0808">Transferase</keyword>
<dbReference type="EMBL" id="LR797157">
    <property type="protein sequence ID" value="CAB4190310.1"/>
    <property type="molecule type" value="Genomic_DNA"/>
</dbReference>
<dbReference type="EMBL" id="LR796945">
    <property type="protein sequence ID" value="CAB4176607.1"/>
    <property type="molecule type" value="Genomic_DNA"/>
</dbReference>
<dbReference type="Pfam" id="PF00852">
    <property type="entry name" value="Glyco_transf_10"/>
    <property type="match status" value="1"/>
</dbReference>
<feature type="domain" description="Alpha-(1,3)-fucosyltransferase FucT N-terminal" evidence="5">
    <location>
        <begin position="8"/>
        <end position="99"/>
    </location>
</feature>
<evidence type="ECO:0000256" key="3">
    <source>
        <dbReference type="ARBA" id="ARBA00022679"/>
    </source>
</evidence>
<dbReference type="EMBL" id="LR798378">
    <property type="protein sequence ID" value="CAB5227731.1"/>
    <property type="molecule type" value="Genomic_DNA"/>
</dbReference>
<dbReference type="InterPro" id="IPR038577">
    <property type="entry name" value="GT10-like_C_sf"/>
</dbReference>
<dbReference type="PANTHER" id="PTHR11929:SF194">
    <property type="entry name" value="ALPHA-(1,3)-FUCOSYLTRANSFERASE 10"/>
    <property type="match status" value="1"/>
</dbReference>
<evidence type="ECO:0000256" key="1">
    <source>
        <dbReference type="ARBA" id="ARBA00008919"/>
    </source>
</evidence>
<dbReference type="EMBL" id="LR796860">
    <property type="protein sequence ID" value="CAB4170560.1"/>
    <property type="molecule type" value="Genomic_DNA"/>
</dbReference>
<accession>A0A6J5Q1Q3</accession>
<evidence type="ECO:0000313" key="12">
    <source>
        <dbReference type="EMBL" id="CAB5227731.1"/>
    </source>
</evidence>
<comment type="similarity">
    <text evidence="1">Belongs to the glycosyltransferase 10 family.</text>
</comment>
<dbReference type="Gene3D" id="3.40.50.11660">
    <property type="entry name" value="Glycosyl transferase family 10, C-terminal domain"/>
    <property type="match status" value="1"/>
</dbReference>
<evidence type="ECO:0000313" key="11">
    <source>
        <dbReference type="EMBL" id="CAB4222688.1"/>
    </source>
</evidence>
<name>A0A6J5Q1Q3_9CAUD</name>
<dbReference type="EMBL" id="LR797021">
    <property type="protein sequence ID" value="CAB4181927.1"/>
    <property type="molecule type" value="Genomic_DNA"/>
</dbReference>
<keyword evidence="2" id="KW-0328">Glycosyltransferase</keyword>
<dbReference type="GO" id="GO:0008417">
    <property type="term" value="F:fucosyltransferase activity"/>
    <property type="evidence" value="ECO:0007669"/>
    <property type="project" value="InterPro"/>
</dbReference>
<evidence type="ECO:0000313" key="8">
    <source>
        <dbReference type="EMBL" id="CAB4181927.1"/>
    </source>
</evidence>
<organism evidence="7">
    <name type="scientific">uncultured Caudovirales phage</name>
    <dbReference type="NCBI Taxonomy" id="2100421"/>
    <lineage>
        <taxon>Viruses</taxon>
        <taxon>Duplodnaviria</taxon>
        <taxon>Heunggongvirae</taxon>
        <taxon>Uroviricota</taxon>
        <taxon>Caudoviricetes</taxon>
        <taxon>Peduoviridae</taxon>
        <taxon>Maltschvirus</taxon>
        <taxon>Maltschvirus maltsch</taxon>
    </lineage>
</organism>
<evidence type="ECO:0000313" key="6">
    <source>
        <dbReference type="EMBL" id="CAB4170560.1"/>
    </source>
</evidence>
<dbReference type="GO" id="GO:0016020">
    <property type="term" value="C:membrane"/>
    <property type="evidence" value="ECO:0007669"/>
    <property type="project" value="InterPro"/>
</dbReference>
<evidence type="ECO:0000313" key="9">
    <source>
        <dbReference type="EMBL" id="CAB4190310.1"/>
    </source>
</evidence>
<dbReference type="SUPFAM" id="SSF53756">
    <property type="entry name" value="UDP-Glycosyltransferase/glycogen phosphorylase"/>
    <property type="match status" value="1"/>
</dbReference>
<sequence length="295" mass="34811">MNLLRLGFTDTFGGIENFFTKVLSERYDIVRDDNNPDYLIFGDKNFGGNNINYDAKNCIKVFYTGENARPWDYRCHHSITFDHFEFDGQNYRLPLYVIYDYDNHFRDVPNTSTVNRSAADLLQPSDFCSFVVKNEACAMRNKWFHRLNEYKPVASAGPLYNNTGYILPRGEESVQAKLQFLNKHRFNLCFENSSYPGYATEKLYDALCAKTIPIYWGSPTIEVDFNTKAFLNWHDYQDDDAFFTAIKEIDEHPDLYEEMYMQPMFADYQKVNKFFDKDRFLNWFDKNVYKGVLNG</sequence>
<reference evidence="7" key="1">
    <citation type="submission" date="2020-05" db="EMBL/GenBank/DDBJ databases">
        <authorList>
            <person name="Chiriac C."/>
            <person name="Salcher M."/>
            <person name="Ghai R."/>
            <person name="Kavagutti S V."/>
        </authorList>
    </citation>
    <scope>NUCLEOTIDE SEQUENCE</scope>
</reference>
<evidence type="ECO:0000259" key="4">
    <source>
        <dbReference type="Pfam" id="PF00852"/>
    </source>
</evidence>
<protein>
    <submittedName>
        <fullName evidence="7">Glycosyl transferase family 10</fullName>
    </submittedName>
</protein>
<evidence type="ECO:0000259" key="5">
    <source>
        <dbReference type="Pfam" id="PF18025"/>
    </source>
</evidence>
<gene>
    <name evidence="8" type="ORF">UFOVP1065_80</name>
    <name evidence="9" type="ORF">UFOVP1198_49</name>
    <name evidence="10" type="ORF">UFOVP1418_41</name>
    <name evidence="12" type="ORF">UFOVP1524_109</name>
    <name evidence="11" type="ORF">UFOVP1651_109</name>
    <name evidence="6" type="ORF">UFOVP908_87</name>
    <name evidence="7" type="ORF">UFOVP990_49</name>
</gene>
<evidence type="ECO:0000313" key="7">
    <source>
        <dbReference type="EMBL" id="CAB4176607.1"/>
    </source>
</evidence>
<dbReference type="EMBL" id="LR797369">
    <property type="protein sequence ID" value="CAB4210773.1"/>
    <property type="molecule type" value="Genomic_DNA"/>
</dbReference>